<feature type="region of interest" description="Disordered" evidence="5">
    <location>
        <begin position="148"/>
        <end position="195"/>
    </location>
</feature>
<evidence type="ECO:0000256" key="1">
    <source>
        <dbReference type="ARBA" id="ARBA00022723"/>
    </source>
</evidence>
<evidence type="ECO:0000259" key="6">
    <source>
        <dbReference type="SMART" id="SM00249"/>
    </source>
</evidence>
<dbReference type="Gene3D" id="3.30.40.10">
    <property type="entry name" value="Zinc/RING finger domain, C3HC4 (zinc finger)"/>
    <property type="match status" value="1"/>
</dbReference>
<dbReference type="Proteomes" id="UP001154078">
    <property type="component" value="Chromosome 6"/>
</dbReference>
<organism evidence="7 8">
    <name type="scientific">Brassicogethes aeneus</name>
    <name type="common">Rape pollen beetle</name>
    <name type="synonym">Meligethes aeneus</name>
    <dbReference type="NCBI Taxonomy" id="1431903"/>
    <lineage>
        <taxon>Eukaryota</taxon>
        <taxon>Metazoa</taxon>
        <taxon>Ecdysozoa</taxon>
        <taxon>Arthropoda</taxon>
        <taxon>Hexapoda</taxon>
        <taxon>Insecta</taxon>
        <taxon>Pterygota</taxon>
        <taxon>Neoptera</taxon>
        <taxon>Endopterygota</taxon>
        <taxon>Coleoptera</taxon>
        <taxon>Polyphaga</taxon>
        <taxon>Cucujiformia</taxon>
        <taxon>Nitidulidae</taxon>
        <taxon>Meligethinae</taxon>
        <taxon>Brassicogethes</taxon>
    </lineage>
</organism>
<dbReference type="PROSITE" id="PS01359">
    <property type="entry name" value="ZF_PHD_1"/>
    <property type="match status" value="1"/>
</dbReference>
<dbReference type="InterPro" id="IPR019786">
    <property type="entry name" value="Zinc_finger_PHD-type_CS"/>
</dbReference>
<evidence type="ECO:0000313" key="8">
    <source>
        <dbReference type="Proteomes" id="UP001154078"/>
    </source>
</evidence>
<dbReference type="SUPFAM" id="SSF57903">
    <property type="entry name" value="FYVE/PHD zinc finger"/>
    <property type="match status" value="1"/>
</dbReference>
<keyword evidence="1" id="KW-0479">Metal-binding</keyword>
<dbReference type="SMART" id="SM00249">
    <property type="entry name" value="PHD"/>
    <property type="match status" value="1"/>
</dbReference>
<keyword evidence="2" id="KW-0863">Zinc-finger</keyword>
<dbReference type="InterPro" id="IPR011011">
    <property type="entry name" value="Znf_FYVE_PHD"/>
</dbReference>
<feature type="compositionally biased region" description="Polar residues" evidence="5">
    <location>
        <begin position="173"/>
        <end position="195"/>
    </location>
</feature>
<keyword evidence="3" id="KW-0862">Zinc</keyword>
<proteinExistence type="predicted"/>
<evidence type="ECO:0000256" key="3">
    <source>
        <dbReference type="ARBA" id="ARBA00022833"/>
    </source>
</evidence>
<evidence type="ECO:0000256" key="2">
    <source>
        <dbReference type="ARBA" id="ARBA00022771"/>
    </source>
</evidence>
<dbReference type="InterPro" id="IPR013083">
    <property type="entry name" value="Znf_RING/FYVE/PHD"/>
</dbReference>
<dbReference type="GO" id="GO:0008270">
    <property type="term" value="F:zinc ion binding"/>
    <property type="evidence" value="ECO:0007669"/>
    <property type="project" value="UniProtKB-KW"/>
</dbReference>
<evidence type="ECO:0000256" key="5">
    <source>
        <dbReference type="SAM" id="MobiDB-lite"/>
    </source>
</evidence>
<dbReference type="AlphaFoldDB" id="A0A9P0BCU6"/>
<feature type="compositionally biased region" description="Low complexity" evidence="5">
    <location>
        <begin position="162"/>
        <end position="172"/>
    </location>
</feature>
<evidence type="ECO:0000256" key="4">
    <source>
        <dbReference type="SAM" id="Coils"/>
    </source>
</evidence>
<sequence length="296" mass="33245">MAAGNSSVPTITEKKCAKCKRKAVNGIECATCKSLVHINCTNISDDTPIKDYKCILCEEKKSEVMLVTTEKTAYQDDAETQGRLLNETLKENEILLRENELLKKLIKELEEKQDLLYFKINTLEGCSAVSAGTLEGSSVIIAQNSKNNNIKQKKTQKPNEKNTVGNNNVGNTAPSSSNVPLQNDSQDNPKNYQNSEWKTVSHKGNKNGQKNKNVIIGTSEDTNLKVADKSAWLYVGRLHQEMTPTELCDHLKKSFQNENFTVEEIKKHENNHSINKSFKMLTKSKMANRGCCWRCN</sequence>
<keyword evidence="8" id="KW-1185">Reference proteome</keyword>
<dbReference type="EMBL" id="OV121137">
    <property type="protein sequence ID" value="CAH0559242.1"/>
    <property type="molecule type" value="Genomic_DNA"/>
</dbReference>
<evidence type="ECO:0000313" key="7">
    <source>
        <dbReference type="EMBL" id="CAH0559242.1"/>
    </source>
</evidence>
<name>A0A9P0BCU6_BRAAE</name>
<accession>A0A9P0BCU6</accession>
<feature type="coiled-coil region" evidence="4">
    <location>
        <begin position="85"/>
        <end position="115"/>
    </location>
</feature>
<feature type="domain" description="Zinc finger PHD-type" evidence="6">
    <location>
        <begin position="15"/>
        <end position="58"/>
    </location>
</feature>
<dbReference type="InterPro" id="IPR001965">
    <property type="entry name" value="Znf_PHD"/>
</dbReference>
<protein>
    <recommendedName>
        <fullName evidence="6">Zinc finger PHD-type domain-containing protein</fullName>
    </recommendedName>
</protein>
<reference evidence="7" key="1">
    <citation type="submission" date="2021-12" db="EMBL/GenBank/DDBJ databases">
        <authorList>
            <person name="King R."/>
        </authorList>
    </citation>
    <scope>NUCLEOTIDE SEQUENCE</scope>
</reference>
<gene>
    <name evidence="7" type="ORF">MELIAE_LOCUS9369</name>
</gene>
<keyword evidence="4" id="KW-0175">Coiled coil</keyword>